<protein>
    <submittedName>
        <fullName evidence="2">Uncharacterized protein</fullName>
    </submittedName>
</protein>
<evidence type="ECO:0000313" key="2">
    <source>
        <dbReference type="EMBL" id="SHK34825.1"/>
    </source>
</evidence>
<keyword evidence="1" id="KW-0812">Transmembrane</keyword>
<keyword evidence="1" id="KW-0472">Membrane</keyword>
<keyword evidence="1" id="KW-1133">Transmembrane helix</keyword>
<organism evidence="2 3">
    <name type="scientific">Xylanibacter ruminicola</name>
    <name type="common">Prevotella ruminicola</name>
    <dbReference type="NCBI Taxonomy" id="839"/>
    <lineage>
        <taxon>Bacteria</taxon>
        <taxon>Pseudomonadati</taxon>
        <taxon>Bacteroidota</taxon>
        <taxon>Bacteroidia</taxon>
        <taxon>Bacteroidales</taxon>
        <taxon>Prevotellaceae</taxon>
        <taxon>Xylanibacter</taxon>
    </lineage>
</organism>
<name>A0A1M6RQU1_XYLRU</name>
<evidence type="ECO:0000256" key="1">
    <source>
        <dbReference type="SAM" id="Phobius"/>
    </source>
</evidence>
<sequence>MQFLLYYLFFIIFAVKFIELRIINFMLYE</sequence>
<dbReference type="AlphaFoldDB" id="A0A1M6RQU1"/>
<accession>A0A1M6RQU1</accession>
<gene>
    <name evidence="2" type="ORF">SAMN05216463_10269</name>
</gene>
<evidence type="ECO:0000313" key="3">
    <source>
        <dbReference type="Proteomes" id="UP000184130"/>
    </source>
</evidence>
<reference evidence="2 3" key="1">
    <citation type="submission" date="2016-11" db="EMBL/GenBank/DDBJ databases">
        <authorList>
            <person name="Jaros S."/>
            <person name="Januszkiewicz K."/>
            <person name="Wedrychowicz H."/>
        </authorList>
    </citation>
    <scope>NUCLEOTIDE SEQUENCE [LARGE SCALE GENOMIC DNA]</scope>
    <source>
        <strain evidence="2 3">KHT3</strain>
    </source>
</reference>
<proteinExistence type="predicted"/>
<feature type="transmembrane region" description="Helical" evidence="1">
    <location>
        <begin position="6"/>
        <end position="28"/>
    </location>
</feature>
<dbReference type="EMBL" id="FRBD01000002">
    <property type="protein sequence ID" value="SHK34825.1"/>
    <property type="molecule type" value="Genomic_DNA"/>
</dbReference>
<dbReference type="Proteomes" id="UP000184130">
    <property type="component" value="Unassembled WGS sequence"/>
</dbReference>